<dbReference type="RefSeq" id="WP_144087979.1">
    <property type="nucleotide sequence ID" value="NZ_VMHE01000003.1"/>
</dbReference>
<comment type="caution">
    <text evidence="2">The sequence shown here is derived from an EMBL/GenBank/DDBJ whole genome shotgun (WGS) entry which is preliminary data.</text>
</comment>
<dbReference type="Proteomes" id="UP000316425">
    <property type="component" value="Unassembled WGS sequence"/>
</dbReference>
<accession>A0A556PR01</accession>
<dbReference type="OrthoDB" id="9828174at2"/>
<sequence length="203" mass="23852">MKFLKKIFLLFILSFLYIVISNGLRLYSYIETSPVVDWADEFPDAVETFQSIDLDSVEITDEPLPQVAQERTKDSHETDSPVAAINEPYEVSPYDVKFERLNQQTLTEIKELANEFKNDLANQENALSQSMLFLKYEKKARDFEEETDNRFDAFLEDLKEDTSDDEWNRLEKKYTRKYERAKKKLVDQVMEKANELFTAGEAE</sequence>
<organism evidence="2 3">
    <name type="scientific">Allobacillus salarius</name>
    <dbReference type="NCBI Taxonomy" id="1955272"/>
    <lineage>
        <taxon>Bacteria</taxon>
        <taxon>Bacillati</taxon>
        <taxon>Bacillota</taxon>
        <taxon>Bacilli</taxon>
        <taxon>Bacillales</taxon>
        <taxon>Bacillaceae</taxon>
        <taxon>Allobacillus</taxon>
    </lineage>
</organism>
<evidence type="ECO:0000256" key="1">
    <source>
        <dbReference type="SAM" id="MobiDB-lite"/>
    </source>
</evidence>
<gene>
    <name evidence="2" type="ORF">FPQ13_03750</name>
</gene>
<evidence type="ECO:0000313" key="3">
    <source>
        <dbReference type="Proteomes" id="UP000316425"/>
    </source>
</evidence>
<evidence type="ECO:0000313" key="2">
    <source>
        <dbReference type="EMBL" id="TSJ66818.1"/>
    </source>
</evidence>
<feature type="compositionally biased region" description="Basic and acidic residues" evidence="1">
    <location>
        <begin position="70"/>
        <end position="79"/>
    </location>
</feature>
<name>A0A556PR01_9BACI</name>
<keyword evidence="3" id="KW-1185">Reference proteome</keyword>
<proteinExistence type="predicted"/>
<protein>
    <submittedName>
        <fullName evidence="2">Uncharacterized protein</fullName>
    </submittedName>
</protein>
<dbReference type="EMBL" id="VMHE01000003">
    <property type="protein sequence ID" value="TSJ66818.1"/>
    <property type="molecule type" value="Genomic_DNA"/>
</dbReference>
<feature type="region of interest" description="Disordered" evidence="1">
    <location>
        <begin position="64"/>
        <end position="84"/>
    </location>
</feature>
<reference evidence="2 3" key="1">
    <citation type="submission" date="2019-07" db="EMBL/GenBank/DDBJ databases">
        <title>Allobacillus sp. nov. SKP isolated from shrimp paste of Euphausiacea.</title>
        <authorList>
            <person name="Kanchanasin P."/>
            <person name="Tanasupawat S."/>
            <person name="Shi W."/>
            <person name="Wu L."/>
            <person name="Ma J."/>
        </authorList>
    </citation>
    <scope>NUCLEOTIDE SEQUENCE [LARGE SCALE GENOMIC DNA]</scope>
    <source>
        <strain evidence="2 3">SKP4-8</strain>
    </source>
</reference>
<dbReference type="AlphaFoldDB" id="A0A556PR01"/>